<feature type="transmembrane region" description="Helical" evidence="1">
    <location>
        <begin position="75"/>
        <end position="94"/>
    </location>
</feature>
<dbReference type="AlphaFoldDB" id="A9B2K5"/>
<dbReference type="BioCyc" id="HAUR316274:GHYA-2849-MONOMER"/>
<sequence>MIDRLFLSPTVHLNMGMLVVTVSILTMGYVCWLAWKGKQLNRWANLAIISMQLVIMLQALLGIKLLDQGLGVVQLYIHYVGGLAPLFFCSLFYWIPIARPQIKTRFAALVTVGSFLFVLMTFTIGQAYVSGSI</sequence>
<accession>A9B2K5</accession>
<dbReference type="HOGENOM" id="CLU_1913617_0_0_0"/>
<dbReference type="Proteomes" id="UP000000787">
    <property type="component" value="Chromosome"/>
</dbReference>
<keyword evidence="1" id="KW-0812">Transmembrane</keyword>
<protein>
    <submittedName>
        <fullName evidence="2">Uncharacterized protein</fullName>
    </submittedName>
</protein>
<name>A9B2K5_HERA2</name>
<dbReference type="eggNOG" id="ENOG5034B33">
    <property type="taxonomic scope" value="Bacteria"/>
</dbReference>
<keyword evidence="3" id="KW-1185">Reference proteome</keyword>
<keyword evidence="1" id="KW-0472">Membrane</keyword>
<keyword evidence="1" id="KW-1133">Transmembrane helix</keyword>
<reference evidence="2 3" key="1">
    <citation type="journal article" date="2011" name="Stand. Genomic Sci.">
        <title>Complete genome sequence of the filamentous gliding predatory bacterium Herpetosiphon aurantiacus type strain (114-95(T)).</title>
        <authorList>
            <person name="Kiss H."/>
            <person name="Nett M."/>
            <person name="Domin N."/>
            <person name="Martin K."/>
            <person name="Maresca J.A."/>
            <person name="Copeland A."/>
            <person name="Lapidus A."/>
            <person name="Lucas S."/>
            <person name="Berry K.W."/>
            <person name="Glavina Del Rio T."/>
            <person name="Dalin E."/>
            <person name="Tice H."/>
            <person name="Pitluck S."/>
            <person name="Richardson P."/>
            <person name="Bruce D."/>
            <person name="Goodwin L."/>
            <person name="Han C."/>
            <person name="Detter J.C."/>
            <person name="Schmutz J."/>
            <person name="Brettin T."/>
            <person name="Land M."/>
            <person name="Hauser L."/>
            <person name="Kyrpides N.C."/>
            <person name="Ivanova N."/>
            <person name="Goker M."/>
            <person name="Woyke T."/>
            <person name="Klenk H.P."/>
            <person name="Bryant D.A."/>
        </authorList>
    </citation>
    <scope>NUCLEOTIDE SEQUENCE [LARGE SCALE GENOMIC DNA]</scope>
    <source>
        <strain evidence="3">ATCC 23779 / DSM 785 / 114-95</strain>
    </source>
</reference>
<dbReference type="KEGG" id="hau:Haur_2818"/>
<dbReference type="EMBL" id="CP000875">
    <property type="protein sequence ID" value="ABX05456.1"/>
    <property type="molecule type" value="Genomic_DNA"/>
</dbReference>
<evidence type="ECO:0000256" key="1">
    <source>
        <dbReference type="SAM" id="Phobius"/>
    </source>
</evidence>
<proteinExistence type="predicted"/>
<dbReference type="InParanoid" id="A9B2K5"/>
<evidence type="ECO:0000313" key="2">
    <source>
        <dbReference type="EMBL" id="ABX05456.1"/>
    </source>
</evidence>
<feature type="transmembrane region" description="Helical" evidence="1">
    <location>
        <begin position="106"/>
        <end position="129"/>
    </location>
</feature>
<organism evidence="2 3">
    <name type="scientific">Herpetosiphon aurantiacus (strain ATCC 23779 / DSM 785 / 114-95)</name>
    <dbReference type="NCBI Taxonomy" id="316274"/>
    <lineage>
        <taxon>Bacteria</taxon>
        <taxon>Bacillati</taxon>
        <taxon>Chloroflexota</taxon>
        <taxon>Chloroflexia</taxon>
        <taxon>Herpetosiphonales</taxon>
        <taxon>Herpetosiphonaceae</taxon>
        <taxon>Herpetosiphon</taxon>
    </lineage>
</organism>
<feature type="transmembrane region" description="Helical" evidence="1">
    <location>
        <begin position="42"/>
        <end position="63"/>
    </location>
</feature>
<evidence type="ECO:0000313" key="3">
    <source>
        <dbReference type="Proteomes" id="UP000000787"/>
    </source>
</evidence>
<feature type="transmembrane region" description="Helical" evidence="1">
    <location>
        <begin position="15"/>
        <end position="35"/>
    </location>
</feature>
<gene>
    <name evidence="2" type="ordered locus">Haur_2818</name>
</gene>